<reference evidence="1 2" key="1">
    <citation type="submission" date="2023-12" db="EMBL/GenBank/DDBJ databases">
        <title>Characterization of antibiotic resistance in Aeromonas spp. in hospital effluent.</title>
        <authorList>
            <person name="Negoseki B.R.S."/>
            <person name="Krul D."/>
            <person name="Siqueira A.C."/>
            <person name="Almeida M."/>
            <person name="Mesa D."/>
            <person name="Conte D."/>
            <person name="Dalla-Costa L.M."/>
        </authorList>
    </citation>
    <scope>NUCLEOTIDE SEQUENCE [LARGE SCALE GENOMIC DNA]</scope>
    <source>
        <strain evidence="1 2">36v</strain>
    </source>
</reference>
<name>A0ABU5WCB6_AERCA</name>
<dbReference type="Proteomes" id="UP001304847">
    <property type="component" value="Unassembled WGS sequence"/>
</dbReference>
<organism evidence="1 2">
    <name type="scientific">Aeromonas caviae</name>
    <name type="common">Aeromonas punctata</name>
    <dbReference type="NCBI Taxonomy" id="648"/>
    <lineage>
        <taxon>Bacteria</taxon>
        <taxon>Pseudomonadati</taxon>
        <taxon>Pseudomonadota</taxon>
        <taxon>Gammaproteobacteria</taxon>
        <taxon>Aeromonadales</taxon>
        <taxon>Aeromonadaceae</taxon>
        <taxon>Aeromonas</taxon>
    </lineage>
</organism>
<accession>A0ABU5WCB6</accession>
<dbReference type="EMBL" id="JAYGOJ010000228">
    <property type="protein sequence ID" value="MEA9438561.1"/>
    <property type="molecule type" value="Genomic_DNA"/>
</dbReference>
<protein>
    <submittedName>
        <fullName evidence="1">Uncharacterized protein</fullName>
    </submittedName>
</protein>
<gene>
    <name evidence="1" type="ORF">VCX44_22870</name>
</gene>
<dbReference type="RefSeq" id="WP_323581074.1">
    <property type="nucleotide sequence ID" value="NZ_JAYGOJ010000228.1"/>
</dbReference>
<comment type="caution">
    <text evidence="1">The sequence shown here is derived from an EMBL/GenBank/DDBJ whole genome shotgun (WGS) entry which is preliminary data.</text>
</comment>
<proteinExistence type="predicted"/>
<sequence>MALNIQIKMIKKDDGNYAVNFMGEEVISLCESVYKTDGDKIYEALCNMFAKGFEFGVKAERNGFSGASISEE</sequence>
<evidence type="ECO:0000313" key="1">
    <source>
        <dbReference type="EMBL" id="MEA9438561.1"/>
    </source>
</evidence>
<evidence type="ECO:0000313" key="2">
    <source>
        <dbReference type="Proteomes" id="UP001304847"/>
    </source>
</evidence>
<keyword evidence="2" id="KW-1185">Reference proteome</keyword>